<evidence type="ECO:0000259" key="1">
    <source>
        <dbReference type="Pfam" id="PF03551"/>
    </source>
</evidence>
<protein>
    <submittedName>
        <fullName evidence="2">PadR family transcriptional regulator</fullName>
    </submittedName>
</protein>
<name>A0A7J3ZLV0_9CREN</name>
<dbReference type="AlphaFoldDB" id="A0A7J3ZLV0"/>
<dbReference type="Pfam" id="PF03551">
    <property type="entry name" value="PadR"/>
    <property type="match status" value="1"/>
</dbReference>
<evidence type="ECO:0000313" key="2">
    <source>
        <dbReference type="EMBL" id="HHQ81039.1"/>
    </source>
</evidence>
<dbReference type="InterPro" id="IPR005149">
    <property type="entry name" value="Tscrpt_reg_PadR_N"/>
</dbReference>
<gene>
    <name evidence="2" type="ORF">ENM78_06300</name>
</gene>
<dbReference type="SUPFAM" id="SSF46785">
    <property type="entry name" value="Winged helix' DNA-binding domain"/>
    <property type="match status" value="1"/>
</dbReference>
<accession>A0A7J3ZLV0</accession>
<proteinExistence type="predicted"/>
<organism evidence="2">
    <name type="scientific">Fervidicoccus fontis</name>
    <dbReference type="NCBI Taxonomy" id="683846"/>
    <lineage>
        <taxon>Archaea</taxon>
        <taxon>Thermoproteota</taxon>
        <taxon>Thermoprotei</taxon>
        <taxon>Fervidicoccales</taxon>
        <taxon>Fervidicoccaceae</taxon>
        <taxon>Fervidicoccus</taxon>
    </lineage>
</organism>
<dbReference type="InterPro" id="IPR036390">
    <property type="entry name" value="WH_DNA-bd_sf"/>
</dbReference>
<comment type="caution">
    <text evidence="2">The sequence shown here is derived from an EMBL/GenBank/DDBJ whole genome shotgun (WGS) entry which is preliminary data.</text>
</comment>
<dbReference type="InterPro" id="IPR036388">
    <property type="entry name" value="WH-like_DNA-bd_sf"/>
</dbReference>
<dbReference type="EMBL" id="DRZC01000080">
    <property type="protein sequence ID" value="HHQ81039.1"/>
    <property type="molecule type" value="Genomic_DNA"/>
</dbReference>
<feature type="domain" description="Transcription regulator PadR N-terminal" evidence="1">
    <location>
        <begin position="29"/>
        <end position="78"/>
    </location>
</feature>
<reference evidence="2" key="1">
    <citation type="journal article" date="2020" name="mSystems">
        <title>Genome- and Community-Level Interaction Insights into Carbon Utilization and Element Cycling Functions of Hydrothermarchaeota in Hydrothermal Sediment.</title>
        <authorList>
            <person name="Zhou Z."/>
            <person name="Liu Y."/>
            <person name="Xu W."/>
            <person name="Pan J."/>
            <person name="Luo Z.H."/>
            <person name="Li M."/>
        </authorList>
    </citation>
    <scope>NUCLEOTIDE SEQUENCE [LARGE SCALE GENOMIC DNA]</scope>
    <source>
        <strain evidence="2">SpSt-1116</strain>
    </source>
</reference>
<sequence>MILVVLENDRSRLAATRRPLERGCFKLPVLRLLEGRSLTGYEINKEVHRLTHGPYTLSPGAVYPALKVLVGKNLLSTAEA</sequence>
<dbReference type="Gene3D" id="1.10.10.10">
    <property type="entry name" value="Winged helix-like DNA-binding domain superfamily/Winged helix DNA-binding domain"/>
    <property type="match status" value="1"/>
</dbReference>